<comment type="caution">
    <text evidence="2">The sequence shown here is derived from an EMBL/GenBank/DDBJ whole genome shotgun (WGS) entry which is preliminary data.</text>
</comment>
<name>A0ABR9WFM1_9BACT</name>
<evidence type="ECO:0000256" key="1">
    <source>
        <dbReference type="SAM" id="Phobius"/>
    </source>
</evidence>
<dbReference type="Pfam" id="PF11276">
    <property type="entry name" value="DUF3078"/>
    <property type="match status" value="1"/>
</dbReference>
<dbReference type="InterPro" id="IPR021428">
    <property type="entry name" value="DUF3078"/>
</dbReference>
<evidence type="ECO:0000313" key="3">
    <source>
        <dbReference type="Proteomes" id="UP000634134"/>
    </source>
</evidence>
<reference evidence="3" key="1">
    <citation type="submission" date="2023-07" db="EMBL/GenBank/DDBJ databases">
        <title>Dyadobacter sp. nov 'subterranea' isolated from contaminted grondwater.</title>
        <authorList>
            <person name="Szabo I."/>
            <person name="Al-Omari J."/>
            <person name="Szerdahelyi S.G."/>
            <person name="Rado J."/>
        </authorList>
    </citation>
    <scope>NUCLEOTIDE SEQUENCE [LARGE SCALE GENOMIC DNA]</scope>
    <source>
        <strain evidence="3">UP-52</strain>
    </source>
</reference>
<protein>
    <submittedName>
        <fullName evidence="2">DUF3078 domain-containing protein</fullName>
    </submittedName>
</protein>
<keyword evidence="1" id="KW-1133">Transmembrane helix</keyword>
<gene>
    <name evidence="2" type="ORF">IEE83_20590</name>
</gene>
<sequence length="325" mass="36787">MNFLSTLFLNFNKKNISFLTIFGLFSIGCHTALGQAPYDFNKLIDLSNSLNAARLKVEKDTSWHKMEVGANFNQGSFSPQWTGGGVSSIGIGVLFNALFEKKKGKNSWRNDLQTQYGFAKNEGQGSRKNMDRIFFDTKYNRDVSSKCALFANINFQSQFAGGFDYSLNADSVMIKRKVSRFAAPAYFTQSIGMEYKPADYFFLDLAPGAFRQTIVWDKNLYVNTPDQNNYGVAIGKRIHYELALMQIVANFNKDITKQMNLKFRYQLYSSLIDPSQIDSRLDASVTAKLNKYMNVNLSAILVYNEDQSANIQLAQGLNIGFLYSF</sequence>
<accession>A0ABR9WFM1</accession>
<evidence type="ECO:0000313" key="2">
    <source>
        <dbReference type="EMBL" id="MBE9464293.1"/>
    </source>
</evidence>
<keyword evidence="3" id="KW-1185">Reference proteome</keyword>
<proteinExistence type="predicted"/>
<feature type="transmembrane region" description="Helical" evidence="1">
    <location>
        <begin position="81"/>
        <end position="99"/>
    </location>
</feature>
<dbReference type="RefSeq" id="WP_194122362.1">
    <property type="nucleotide sequence ID" value="NZ_JACYGY010000001.1"/>
</dbReference>
<keyword evidence="1" id="KW-0812">Transmembrane</keyword>
<keyword evidence="1" id="KW-0472">Membrane</keyword>
<organism evidence="2 3">
    <name type="scientific">Dyadobacter subterraneus</name>
    <dbReference type="NCBI Taxonomy" id="2773304"/>
    <lineage>
        <taxon>Bacteria</taxon>
        <taxon>Pseudomonadati</taxon>
        <taxon>Bacteroidota</taxon>
        <taxon>Cytophagia</taxon>
        <taxon>Cytophagales</taxon>
        <taxon>Spirosomataceae</taxon>
        <taxon>Dyadobacter</taxon>
    </lineage>
</organism>
<dbReference type="EMBL" id="JACYGY010000001">
    <property type="protein sequence ID" value="MBE9464293.1"/>
    <property type="molecule type" value="Genomic_DNA"/>
</dbReference>
<dbReference type="Proteomes" id="UP000634134">
    <property type="component" value="Unassembled WGS sequence"/>
</dbReference>